<gene>
    <name evidence="2" type="ORF">WJX74_000474</name>
</gene>
<sequence>MTAQPAHAEQSGHDEKDRRPRQQQTAARVADAQRYFAAEILAGSGFTIAEGQFLHAYKNGNEDAADIATVIGNGLRRRIRIDCITLSCPIATKCLAGFVRDWLSAGVELFKSLEQQGTMEPISFVPSDGINVQRTEAYMQEAMRSAIATNCTEIVTDHITDVVAEQLNDQGKRYTVQNNINSHCHGIGLFAETSASSRLFNDTAGSELTKTRYSWKSTDVDLDHIQAMAAQGERQRKERIDKDDAQARFHAELCGRDDSSELHAPQRVWYLSKYGGHCRAVLHGDWQPERQCDGMLAIRREGSSQIYPARRAELRPMSGEETAAGSDAHDRAALKFCTDLVIDLAMALVITEGRCATHYHHGHHQGECSQLSPYYTVRRRESNEWLTNNRDRACLDVLLREICMHGRGDRLGSPGPCTFFMQQPRISTTPSPGDCRAALQRHELRSADAAQTQQNLQLLRAFGPPASTSSASALRMAGSRLGWPHLVGWWTCKALHSML</sequence>
<name>A0AAW1RYX7_9CHLO</name>
<organism evidence="2 3">
    <name type="scientific">Apatococcus lobatus</name>
    <dbReference type="NCBI Taxonomy" id="904363"/>
    <lineage>
        <taxon>Eukaryota</taxon>
        <taxon>Viridiplantae</taxon>
        <taxon>Chlorophyta</taxon>
        <taxon>core chlorophytes</taxon>
        <taxon>Trebouxiophyceae</taxon>
        <taxon>Chlorellales</taxon>
        <taxon>Chlorellaceae</taxon>
        <taxon>Apatococcus</taxon>
    </lineage>
</organism>
<dbReference type="AlphaFoldDB" id="A0AAW1RYX7"/>
<evidence type="ECO:0000256" key="1">
    <source>
        <dbReference type="SAM" id="MobiDB-lite"/>
    </source>
</evidence>
<reference evidence="2 3" key="1">
    <citation type="journal article" date="2024" name="Nat. Commun.">
        <title>Phylogenomics reveals the evolutionary origins of lichenization in chlorophyte algae.</title>
        <authorList>
            <person name="Puginier C."/>
            <person name="Libourel C."/>
            <person name="Otte J."/>
            <person name="Skaloud P."/>
            <person name="Haon M."/>
            <person name="Grisel S."/>
            <person name="Petersen M."/>
            <person name="Berrin J.G."/>
            <person name="Delaux P.M."/>
            <person name="Dal Grande F."/>
            <person name="Keller J."/>
        </authorList>
    </citation>
    <scope>NUCLEOTIDE SEQUENCE [LARGE SCALE GENOMIC DNA]</scope>
    <source>
        <strain evidence="2 3">SAG 2145</strain>
    </source>
</reference>
<evidence type="ECO:0000313" key="2">
    <source>
        <dbReference type="EMBL" id="KAK9838641.1"/>
    </source>
</evidence>
<feature type="region of interest" description="Disordered" evidence="1">
    <location>
        <begin position="1"/>
        <end position="25"/>
    </location>
</feature>
<dbReference type="EMBL" id="JALJOS010000005">
    <property type="protein sequence ID" value="KAK9838641.1"/>
    <property type="molecule type" value="Genomic_DNA"/>
</dbReference>
<evidence type="ECO:0000313" key="3">
    <source>
        <dbReference type="Proteomes" id="UP001438707"/>
    </source>
</evidence>
<comment type="caution">
    <text evidence="2">The sequence shown here is derived from an EMBL/GenBank/DDBJ whole genome shotgun (WGS) entry which is preliminary data.</text>
</comment>
<keyword evidence="3" id="KW-1185">Reference proteome</keyword>
<protein>
    <submittedName>
        <fullName evidence="2">Uncharacterized protein</fullName>
    </submittedName>
</protein>
<feature type="compositionally biased region" description="Basic and acidic residues" evidence="1">
    <location>
        <begin position="10"/>
        <end position="20"/>
    </location>
</feature>
<proteinExistence type="predicted"/>
<accession>A0AAW1RYX7</accession>
<dbReference type="Proteomes" id="UP001438707">
    <property type="component" value="Unassembled WGS sequence"/>
</dbReference>